<name>A0ABP2P9Z2_9BURK</name>
<dbReference type="Proteomes" id="UP000004980">
    <property type="component" value="Unassembled WGS sequence"/>
</dbReference>
<keyword evidence="2" id="KW-1185">Reference proteome</keyword>
<gene>
    <name evidence="1" type="ORF">WQE_44528</name>
</gene>
<evidence type="ECO:0000313" key="1">
    <source>
        <dbReference type="EMBL" id="EIM94446.1"/>
    </source>
</evidence>
<organism evidence="1 2">
    <name type="scientific">Paraburkholderia hospita</name>
    <dbReference type="NCBI Taxonomy" id="169430"/>
    <lineage>
        <taxon>Bacteria</taxon>
        <taxon>Pseudomonadati</taxon>
        <taxon>Pseudomonadota</taxon>
        <taxon>Betaproteobacteria</taxon>
        <taxon>Burkholderiales</taxon>
        <taxon>Burkholderiaceae</taxon>
        <taxon>Paraburkholderia</taxon>
    </lineage>
</organism>
<sequence length="58" mass="6309">MLSSGLVIDDSRGDNSARFLNHACISNREAVEVGDRVFIRPLPTLEQAVFCVSNVADC</sequence>
<comment type="caution">
    <text evidence="1">The sequence shown here is derived from an EMBL/GenBank/DDBJ whole genome shotgun (WGS) entry which is preliminary data.</text>
</comment>
<proteinExistence type="predicted"/>
<accession>A0ABP2P9Z2</accession>
<protein>
    <submittedName>
        <fullName evidence="1">Nuclear protein SET</fullName>
    </submittedName>
</protein>
<reference evidence="1 2" key="1">
    <citation type="journal article" date="2012" name="J. Bacteriol.">
        <title>Draft Genome Sequence of the Soil Bacterium Burkholderia terrae Strain BS001, Which Interacts with Fungal Surface Structures.</title>
        <authorList>
            <person name="Nazir R."/>
            <person name="Hansen M.A."/>
            <person name="Sorensen S."/>
            <person name="van Elsas J.D."/>
        </authorList>
    </citation>
    <scope>NUCLEOTIDE SEQUENCE [LARGE SCALE GENOMIC DNA]</scope>
    <source>
        <strain evidence="1 2">BS001</strain>
    </source>
</reference>
<dbReference type="EMBL" id="AKAU01000278">
    <property type="protein sequence ID" value="EIM94446.1"/>
    <property type="molecule type" value="Genomic_DNA"/>
</dbReference>
<evidence type="ECO:0000313" key="2">
    <source>
        <dbReference type="Proteomes" id="UP000004980"/>
    </source>
</evidence>